<dbReference type="AlphaFoldDB" id="W2LHQ7"/>
<name>W2LHQ7_PHYNI</name>
<evidence type="ECO:0000313" key="1">
    <source>
        <dbReference type="EMBL" id="ETL96998.1"/>
    </source>
</evidence>
<reference evidence="2" key="2">
    <citation type="submission" date="2013-11" db="EMBL/GenBank/DDBJ databases">
        <title>The Genome Sequence of Phytophthora parasitica IAC_01/95.</title>
        <authorList>
            <consortium name="The Broad Institute Genomics Platform"/>
            <person name="Russ C."/>
            <person name="Tyler B."/>
            <person name="Panabieres F."/>
            <person name="Shan W."/>
            <person name="Tripathy S."/>
            <person name="Grunwald N."/>
            <person name="Machado M."/>
            <person name="Johnson C.S."/>
            <person name="Arredondo F."/>
            <person name="Hong C."/>
            <person name="Coffey M."/>
            <person name="Young S.K."/>
            <person name="Zeng Q."/>
            <person name="Gargeya S."/>
            <person name="Fitzgerald M."/>
            <person name="Abouelleil A."/>
            <person name="Alvarado L."/>
            <person name="Chapman S.B."/>
            <person name="Gainer-Dewar J."/>
            <person name="Goldberg J."/>
            <person name="Griggs A."/>
            <person name="Gujja S."/>
            <person name="Hansen M."/>
            <person name="Howarth C."/>
            <person name="Imamovic A."/>
            <person name="Ireland A."/>
            <person name="Larimer J."/>
            <person name="McCowan C."/>
            <person name="Murphy C."/>
            <person name="Pearson M."/>
            <person name="Poon T.W."/>
            <person name="Priest M."/>
            <person name="Roberts A."/>
            <person name="Saif S."/>
            <person name="Shea T."/>
            <person name="Sykes S."/>
            <person name="Wortman J."/>
            <person name="Nusbaum C."/>
            <person name="Birren B."/>
        </authorList>
    </citation>
    <scope>NUCLEOTIDE SEQUENCE [LARGE SCALE GENOMIC DNA]</scope>
    <source>
        <strain evidence="2">IAC_01/95</strain>
    </source>
</reference>
<evidence type="ECO:0000313" key="2">
    <source>
        <dbReference type="EMBL" id="ETM50148.1"/>
    </source>
</evidence>
<dbReference type="Proteomes" id="UP000054423">
    <property type="component" value="Unassembled WGS sequence"/>
</dbReference>
<dbReference type="EMBL" id="KI678810">
    <property type="protein sequence ID" value="ETL96998.1"/>
    <property type="molecule type" value="Genomic_DNA"/>
</dbReference>
<dbReference type="EMBL" id="KI692065">
    <property type="protein sequence ID" value="ETM50148.1"/>
    <property type="molecule type" value="Genomic_DNA"/>
</dbReference>
<sequence>MEDGQVMLRTPGSLSTLSLLIRKCPTHYLAGDLPLTFSSEESIYNHDIDVT</sequence>
<reference evidence="1" key="1">
    <citation type="submission" date="2013-11" db="EMBL/GenBank/DDBJ databases">
        <title>The Genome Sequence of Phytophthora parasitica CHvinca01.</title>
        <authorList>
            <consortium name="The Broad Institute Genomics Platform"/>
            <person name="Russ C."/>
            <person name="Tyler B."/>
            <person name="Panabieres F."/>
            <person name="Shan W."/>
            <person name="Tripathy S."/>
            <person name="Grunwald N."/>
            <person name="Machado M."/>
            <person name="Johnson C.S."/>
            <person name="Arredondo F."/>
            <person name="Hong C."/>
            <person name="Coffey M."/>
            <person name="Young S.K."/>
            <person name="Zeng Q."/>
            <person name="Gargeya S."/>
            <person name="Fitzgerald M."/>
            <person name="Abouelleil A."/>
            <person name="Alvarado L."/>
            <person name="Chapman S.B."/>
            <person name="Gainer-Dewar J."/>
            <person name="Goldberg J."/>
            <person name="Griggs A."/>
            <person name="Gujja S."/>
            <person name="Hansen M."/>
            <person name="Howarth C."/>
            <person name="Imamovic A."/>
            <person name="Ireland A."/>
            <person name="Larimer J."/>
            <person name="McCowan C."/>
            <person name="Murphy C."/>
            <person name="Pearson M."/>
            <person name="Poon T.W."/>
            <person name="Priest M."/>
            <person name="Roberts A."/>
            <person name="Saif S."/>
            <person name="Shea T."/>
            <person name="Sykes S."/>
            <person name="Wortman J."/>
            <person name="Nusbaum C."/>
            <person name="Birren B."/>
        </authorList>
    </citation>
    <scope>NUCLEOTIDE SEQUENCE [LARGE SCALE GENOMIC DNA]</scope>
    <source>
        <strain evidence="1">CHvinca01</strain>
    </source>
</reference>
<protein>
    <submittedName>
        <fullName evidence="1">Uncharacterized protein</fullName>
    </submittedName>
</protein>
<accession>W2LHQ7</accession>
<organism evidence="1">
    <name type="scientific">Phytophthora nicotianae</name>
    <name type="common">Potato buckeye rot agent</name>
    <name type="synonym">Phytophthora parasitica</name>
    <dbReference type="NCBI Taxonomy" id="4792"/>
    <lineage>
        <taxon>Eukaryota</taxon>
        <taxon>Sar</taxon>
        <taxon>Stramenopiles</taxon>
        <taxon>Oomycota</taxon>
        <taxon>Peronosporomycetes</taxon>
        <taxon>Peronosporales</taxon>
        <taxon>Peronosporaceae</taxon>
        <taxon>Phytophthora</taxon>
    </lineage>
</organism>
<proteinExistence type="predicted"/>
<dbReference type="Proteomes" id="UP000054532">
    <property type="component" value="Unassembled WGS sequence"/>
</dbReference>
<gene>
    <name evidence="2" type="ORF">L914_05768</name>
    <name evidence="1" type="ORF">L917_05644</name>
</gene>